<feature type="coiled-coil region" evidence="1">
    <location>
        <begin position="434"/>
        <end position="461"/>
    </location>
</feature>
<evidence type="ECO:0000313" key="4">
    <source>
        <dbReference type="EMBL" id="SCS34913.1"/>
    </source>
</evidence>
<feature type="coiled-coil region" evidence="1">
    <location>
        <begin position="281"/>
        <end position="353"/>
    </location>
</feature>
<feature type="transmembrane region" description="Helical" evidence="2">
    <location>
        <begin position="487"/>
        <end position="506"/>
    </location>
</feature>
<dbReference type="InterPro" id="IPR027417">
    <property type="entry name" value="P-loop_NTPase"/>
</dbReference>
<keyword evidence="2" id="KW-0812">Transmembrane</keyword>
<accession>A0A1D4HCI3</accession>
<feature type="domain" description="YhaN AAA" evidence="3">
    <location>
        <begin position="1"/>
        <end position="204"/>
    </location>
</feature>
<dbReference type="Gene3D" id="3.40.50.300">
    <property type="entry name" value="P-loop containing nucleotide triphosphate hydrolases"/>
    <property type="match status" value="2"/>
</dbReference>
<feature type="coiled-coil region" evidence="1">
    <location>
        <begin position="775"/>
        <end position="802"/>
    </location>
</feature>
<dbReference type="SUPFAM" id="SSF52540">
    <property type="entry name" value="P-loop containing nucleoside triphosphate hydrolases"/>
    <property type="match status" value="2"/>
</dbReference>
<dbReference type="EMBL" id="FMPG01000001">
    <property type="protein sequence ID" value="SCS34913.1"/>
    <property type="molecule type" value="Genomic_DNA"/>
</dbReference>
<keyword evidence="2" id="KW-0472">Membrane</keyword>
<dbReference type="EMBL" id="FMPI01000004">
    <property type="protein sequence ID" value="SCS60684.1"/>
    <property type="molecule type" value="Genomic_DNA"/>
</dbReference>
<proteinExistence type="predicted"/>
<sequence>MKIKSLEIYGYGRFIERKIEFNANFTEIYGENETGKSTIQAFIHSILFGFPTKKESEPRLEPRLGNQYGGKLTLIQDDGSLVEVERIKGSATGDVKVYLPNGTIKDESWLKKELNYISKRTYQGIFSFDVLGLQDIHKNLDETQLQNYLLQAGALGSTEFTSMRELLNEKKEFLYKKNGRNPLINQQLEQLKELEGQIREEEAKLTTYQRLVDDKDKSERRLSNLKQNLSQLSKMHERKQKELALHEQTQEWKQLETKLNIEPIVFPEQGIDRYESAKIQTQNLKRDISLREERLAHLKAENEKITVPKQSDIDAFNHIYQQENEIKQKEYELKALNKEVQDKTREKEGLKSNIGWQTVHHEIDGSEAMKSHVSNQIKNKQEQTAYIQQLERNVEENKIDKETNDAEINALEADIVPEENFEKKKQHSRQVFELQEKNNLYQKMKETFDKEQRENEKRQNLLRMSLIVLALVGIGLTIFSFVSSNVLFGIIFAVMSLVFIVGIFFVKTKKVGHSESFSKEIDDLEIQINKLEDNYDLDFDLDDQYRVREQLQNAIKTKEAIDKKSDYLIRTLEQAQQQYQNAQDNIDKVKSDLFLSEKMSDELIVDSIGTMNKIKAHDKHIDELQQQAHDLQQQLAEFYAHAQEVTKQQWTYFNELSLFHDISQWLKTETSNLEKWTRNNEQIELIESEVSQLHNRLNENSNVIARLFDFINVNDEEAFYQHHVQYKDYHRNMARFNDLTKYLENQNYNYDTSSKLSEKTAAQLAYEDEVLSGQVDDYNDQYLEMQSEVSDLNAKITDMETDKTLADLRHRFHILKNKVNDEAKDWASLSYLQALVDGHIKQIKDKRLPQVINEATDIFKHLTNGHYVQVTYANDNLMVKQNNGQMYEPVELSQSTKEILYIALRLSLIKILKPYYPFPVIIDDAFVHFDKQRKDIMMNYLRQLPNHYQILYFTCVKDTSVPSKQIITLDKIEEGGKK</sequence>
<dbReference type="PANTHER" id="PTHR41259:SF1">
    <property type="entry name" value="DOUBLE-STRAND BREAK REPAIR RAD50 ATPASE, PUTATIVE-RELATED"/>
    <property type="match status" value="1"/>
</dbReference>
<evidence type="ECO:0000256" key="2">
    <source>
        <dbReference type="SAM" id="Phobius"/>
    </source>
</evidence>
<keyword evidence="2" id="KW-1133">Transmembrane helix</keyword>
<feature type="coiled-coil region" evidence="1">
    <location>
        <begin position="565"/>
        <end position="641"/>
    </location>
</feature>
<evidence type="ECO:0000313" key="7">
    <source>
        <dbReference type="Proteomes" id="UP000095768"/>
    </source>
</evidence>
<feature type="coiled-coil region" evidence="1">
    <location>
        <begin position="184"/>
        <end position="249"/>
    </location>
</feature>
<name>A0A1D4HCI3_9STAP</name>
<dbReference type="Pfam" id="PF13514">
    <property type="entry name" value="AAA_27"/>
    <property type="match status" value="1"/>
</dbReference>
<dbReference type="Proteomes" id="UP000095412">
    <property type="component" value="Unassembled WGS sequence"/>
</dbReference>
<keyword evidence="1" id="KW-0175">Coiled coil</keyword>
<dbReference type="AlphaFoldDB" id="A0A1D4HCI3"/>
<reference evidence="5 6" key="2">
    <citation type="submission" date="2016-09" db="EMBL/GenBank/DDBJ databases">
        <authorList>
            <consortium name="Pathogen Informatics"/>
            <person name="Sun Q."/>
            <person name="Inoue M."/>
        </authorList>
    </citation>
    <scope>NUCLEOTIDE SEQUENCE [LARGE SCALE GENOMIC DNA]</scope>
    <source>
        <strain evidence="5 6">82C</strain>
    </source>
</reference>
<organism evidence="4 7">
    <name type="scientific">Staphylococcus caeli</name>
    <dbReference type="NCBI Taxonomy" id="2201815"/>
    <lineage>
        <taxon>Bacteria</taxon>
        <taxon>Bacillati</taxon>
        <taxon>Bacillota</taxon>
        <taxon>Bacilli</taxon>
        <taxon>Bacillales</taxon>
        <taxon>Staphylococcaceae</taxon>
        <taxon>Staphylococcus</taxon>
    </lineage>
</organism>
<dbReference type="RefSeq" id="WP_069995014.1">
    <property type="nucleotide sequence ID" value="NZ_FMPG01000001.1"/>
</dbReference>
<reference evidence="4 7" key="1">
    <citation type="submission" date="2016-09" db="EMBL/GenBank/DDBJ databases">
        <authorList>
            <consortium name="Pathogen Informatics"/>
        </authorList>
    </citation>
    <scope>NUCLEOTIDE SEQUENCE [LARGE SCALE GENOMIC DNA]</scope>
    <source>
        <strain evidence="4 7">82B</strain>
    </source>
</reference>
<feature type="transmembrane region" description="Helical" evidence="2">
    <location>
        <begin position="461"/>
        <end position="481"/>
    </location>
</feature>
<dbReference type="Proteomes" id="UP000095768">
    <property type="component" value="Unassembled WGS sequence"/>
</dbReference>
<evidence type="ECO:0000259" key="3">
    <source>
        <dbReference type="Pfam" id="PF13514"/>
    </source>
</evidence>
<dbReference type="OrthoDB" id="9764467at2"/>
<evidence type="ECO:0000313" key="6">
    <source>
        <dbReference type="Proteomes" id="UP000095412"/>
    </source>
</evidence>
<keyword evidence="6" id="KW-1185">Reference proteome</keyword>
<evidence type="ECO:0000313" key="5">
    <source>
        <dbReference type="EMBL" id="SCS60684.1"/>
    </source>
</evidence>
<evidence type="ECO:0000256" key="1">
    <source>
        <dbReference type="SAM" id="Coils"/>
    </source>
</evidence>
<feature type="coiled-coil region" evidence="1">
    <location>
        <begin position="380"/>
        <end position="407"/>
    </location>
</feature>
<dbReference type="InterPro" id="IPR038734">
    <property type="entry name" value="YhaN_AAA"/>
</dbReference>
<dbReference type="PANTHER" id="PTHR41259">
    <property type="entry name" value="DOUBLE-STRAND BREAK REPAIR RAD50 ATPASE, PUTATIVE-RELATED"/>
    <property type="match status" value="1"/>
</dbReference>
<protein>
    <submittedName>
        <fullName evidence="4">Membrane associated protein</fullName>
    </submittedName>
</protein>
<gene>
    <name evidence="4" type="ORF">SAMEA2297795_00302</name>
    <name evidence="5" type="ORF">SAMEA2297796_00779</name>
</gene>